<dbReference type="GO" id="GO:0102965">
    <property type="term" value="F:alcohol-forming long-chain fatty acyl-CoA reductase activity"/>
    <property type="evidence" value="ECO:0007669"/>
    <property type="project" value="UniProtKB-EC"/>
</dbReference>
<dbReference type="FunFam" id="3.40.50.720:FF:000143">
    <property type="entry name" value="Fatty acyl-CoA reductase"/>
    <property type="match status" value="1"/>
</dbReference>
<keyword evidence="10" id="KW-0560">Oxidoreductase</keyword>
<dbReference type="PANTHER" id="PTHR11011:SF24">
    <property type="entry name" value="FATTY ACYL-COA REDUCTASE"/>
    <property type="match status" value="1"/>
</dbReference>
<keyword evidence="13" id="KW-1185">Reference proteome</keyword>
<dbReference type="InterPro" id="IPR036291">
    <property type="entry name" value="NAD(P)-bd_dom_sf"/>
</dbReference>
<evidence type="ECO:0000256" key="10">
    <source>
        <dbReference type="RuleBase" id="RU363097"/>
    </source>
</evidence>
<evidence type="ECO:0000256" key="1">
    <source>
        <dbReference type="ARBA" id="ARBA00004141"/>
    </source>
</evidence>
<evidence type="ECO:0000256" key="8">
    <source>
        <dbReference type="ARBA" id="ARBA00023136"/>
    </source>
</evidence>
<sequence length="514" mass="58759">MDQKQSLRQFFKGKNIFITGGSGFMGKALIEKLLRSCPDIENIYMLIRPKKGKSLNERLQEIFSNCLFEILQNTNPEIFKKVIPINGNVLEKNLGLSNEDRQLLIEKIHIVFNAAASVKFDDFFNVGILTNLRSARDVALLALDMKHICSFVHVSTAFCNINEKEIVEEKLYLPRGDWREAIYVSENGDNTIVNTLSHKYLEGFPNTYTYTKHLAEHCVNDLLADKIPTVIVRPTIVIPSLYEPFVGWLDNMNGPMGILSAAGAGLLRIAFGHPDVSIDCIPVDEAVKVFLVTCWHVANTGPTNTALVVNASAHGEKLMSVNDIASIALEISWKTPMEYKIWYPTNPSTALTESKLYYNINVILFHVIPAFFLDLIIRAAGYPPIIMKIQRKLYNGTAALAYFMCHEWQFLNPVLRRIFEELPESEVAEFKYGSVKDDEHVYRYLCACVNTARWILLKETKEVKPSSHKTHKLVYVLDRICKTSFFIWLFWFVFIKHSLLVVLYQALKNYWISL</sequence>
<dbReference type="CDD" id="cd09071">
    <property type="entry name" value="FAR_C"/>
    <property type="match status" value="1"/>
</dbReference>
<dbReference type="GeneID" id="115882782"/>
<dbReference type="InParanoid" id="A0A6J2XZJ7"/>
<proteinExistence type="inferred from homology"/>
<evidence type="ECO:0000259" key="11">
    <source>
        <dbReference type="Pfam" id="PF03015"/>
    </source>
</evidence>
<dbReference type="GO" id="GO:0005777">
    <property type="term" value="C:peroxisome"/>
    <property type="evidence" value="ECO:0007669"/>
    <property type="project" value="TreeGrafter"/>
</dbReference>
<evidence type="ECO:0000313" key="13">
    <source>
        <dbReference type="Proteomes" id="UP000504635"/>
    </source>
</evidence>
<dbReference type="GO" id="GO:0035336">
    <property type="term" value="P:long-chain fatty-acyl-CoA metabolic process"/>
    <property type="evidence" value="ECO:0007669"/>
    <property type="project" value="TreeGrafter"/>
</dbReference>
<keyword evidence="4 10" id="KW-0812">Transmembrane</keyword>
<evidence type="ECO:0000256" key="7">
    <source>
        <dbReference type="ARBA" id="ARBA00023098"/>
    </source>
</evidence>
<dbReference type="RefSeq" id="XP_030756882.1">
    <property type="nucleotide sequence ID" value="XM_030901022.1"/>
</dbReference>
<dbReference type="InterPro" id="IPR026055">
    <property type="entry name" value="FAR"/>
</dbReference>
<evidence type="ECO:0000256" key="9">
    <source>
        <dbReference type="ARBA" id="ARBA00052530"/>
    </source>
</evidence>
<dbReference type="SUPFAM" id="SSF51735">
    <property type="entry name" value="NAD(P)-binding Rossmann-fold domains"/>
    <property type="match status" value="1"/>
</dbReference>
<keyword evidence="3 10" id="KW-0444">Lipid biosynthesis</keyword>
<keyword evidence="5 10" id="KW-0521">NADP</keyword>
<gene>
    <name evidence="14" type="primary">LOC115882782</name>
</gene>
<name>A0A6J2XZJ7_SITOR</name>
<evidence type="ECO:0000259" key="12">
    <source>
        <dbReference type="Pfam" id="PF07993"/>
    </source>
</evidence>
<dbReference type="CDD" id="cd05236">
    <property type="entry name" value="FAR-N_SDR_e"/>
    <property type="match status" value="1"/>
</dbReference>
<dbReference type="InterPro" id="IPR013120">
    <property type="entry name" value="FAR_NAD-bd"/>
</dbReference>
<feature type="domain" description="Thioester reductase (TE)" evidence="12">
    <location>
        <begin position="18"/>
        <end position="289"/>
    </location>
</feature>
<dbReference type="InterPro" id="IPR033640">
    <property type="entry name" value="FAR_C"/>
</dbReference>
<dbReference type="Pfam" id="PF03015">
    <property type="entry name" value="Sterile"/>
    <property type="match status" value="1"/>
</dbReference>
<keyword evidence="7 10" id="KW-0443">Lipid metabolism</keyword>
<keyword evidence="6 10" id="KW-1133">Transmembrane helix</keyword>
<feature type="domain" description="Fatty acyl-CoA reductase C-terminal" evidence="11">
    <location>
        <begin position="365"/>
        <end position="459"/>
    </location>
</feature>
<dbReference type="AlphaFoldDB" id="A0A6J2XZJ7"/>
<evidence type="ECO:0000256" key="2">
    <source>
        <dbReference type="ARBA" id="ARBA00005928"/>
    </source>
</evidence>
<dbReference type="PANTHER" id="PTHR11011">
    <property type="entry name" value="MALE STERILITY PROTEIN 2-RELATED"/>
    <property type="match status" value="1"/>
</dbReference>
<feature type="transmembrane region" description="Helical" evidence="10">
    <location>
        <begin position="356"/>
        <end position="377"/>
    </location>
</feature>
<organism evidence="13 14">
    <name type="scientific">Sitophilus oryzae</name>
    <name type="common">Rice weevil</name>
    <name type="synonym">Curculio oryzae</name>
    <dbReference type="NCBI Taxonomy" id="7048"/>
    <lineage>
        <taxon>Eukaryota</taxon>
        <taxon>Metazoa</taxon>
        <taxon>Ecdysozoa</taxon>
        <taxon>Arthropoda</taxon>
        <taxon>Hexapoda</taxon>
        <taxon>Insecta</taxon>
        <taxon>Pterygota</taxon>
        <taxon>Neoptera</taxon>
        <taxon>Endopterygota</taxon>
        <taxon>Coleoptera</taxon>
        <taxon>Polyphaga</taxon>
        <taxon>Cucujiformia</taxon>
        <taxon>Curculionidae</taxon>
        <taxon>Dryophthorinae</taxon>
        <taxon>Sitophilus</taxon>
    </lineage>
</organism>
<evidence type="ECO:0000256" key="6">
    <source>
        <dbReference type="ARBA" id="ARBA00022989"/>
    </source>
</evidence>
<comment type="catalytic activity">
    <reaction evidence="9 10">
        <text>a long-chain fatty acyl-CoA + 2 NADPH + 2 H(+) = a long-chain primary fatty alcohol + 2 NADP(+) + CoA</text>
        <dbReference type="Rhea" id="RHEA:52716"/>
        <dbReference type="ChEBI" id="CHEBI:15378"/>
        <dbReference type="ChEBI" id="CHEBI:57287"/>
        <dbReference type="ChEBI" id="CHEBI:57783"/>
        <dbReference type="ChEBI" id="CHEBI:58349"/>
        <dbReference type="ChEBI" id="CHEBI:77396"/>
        <dbReference type="ChEBI" id="CHEBI:83139"/>
        <dbReference type="EC" id="1.2.1.84"/>
    </reaction>
</comment>
<evidence type="ECO:0000313" key="14">
    <source>
        <dbReference type="RefSeq" id="XP_030756882.1"/>
    </source>
</evidence>
<comment type="similarity">
    <text evidence="2 10">Belongs to the fatty acyl-CoA reductase family.</text>
</comment>
<accession>A0A6J2XZJ7</accession>
<feature type="transmembrane region" description="Helical" evidence="10">
    <location>
        <begin position="485"/>
        <end position="507"/>
    </location>
</feature>
<comment type="function">
    <text evidence="10">Catalyzes the reduction of fatty acyl-CoA to fatty alcohols.</text>
</comment>
<dbReference type="Gene3D" id="3.40.50.720">
    <property type="entry name" value="NAD(P)-binding Rossmann-like Domain"/>
    <property type="match status" value="1"/>
</dbReference>
<protein>
    <recommendedName>
        <fullName evidence="10">Fatty acyl-CoA reductase</fullName>
        <ecNumber evidence="10">1.2.1.84</ecNumber>
    </recommendedName>
</protein>
<dbReference type="OrthoDB" id="429813at2759"/>
<keyword evidence="8 10" id="KW-0472">Membrane</keyword>
<dbReference type="Proteomes" id="UP000504635">
    <property type="component" value="Unplaced"/>
</dbReference>
<dbReference type="EC" id="1.2.1.84" evidence="10"/>
<evidence type="ECO:0000256" key="3">
    <source>
        <dbReference type="ARBA" id="ARBA00022516"/>
    </source>
</evidence>
<dbReference type="KEGG" id="soy:115882782"/>
<evidence type="ECO:0000256" key="4">
    <source>
        <dbReference type="ARBA" id="ARBA00022692"/>
    </source>
</evidence>
<reference evidence="14" key="1">
    <citation type="submission" date="2025-08" db="UniProtKB">
        <authorList>
            <consortium name="RefSeq"/>
        </authorList>
    </citation>
    <scope>IDENTIFICATION</scope>
    <source>
        <tissue evidence="14">Gonads</tissue>
    </source>
</reference>
<dbReference type="GO" id="GO:0016020">
    <property type="term" value="C:membrane"/>
    <property type="evidence" value="ECO:0007669"/>
    <property type="project" value="UniProtKB-SubCell"/>
</dbReference>
<dbReference type="Pfam" id="PF07993">
    <property type="entry name" value="NAD_binding_4"/>
    <property type="match status" value="1"/>
</dbReference>
<dbReference type="GO" id="GO:0080019">
    <property type="term" value="F:alcohol-forming very long-chain fatty acyl-CoA reductase activity"/>
    <property type="evidence" value="ECO:0007669"/>
    <property type="project" value="InterPro"/>
</dbReference>
<evidence type="ECO:0000256" key="5">
    <source>
        <dbReference type="ARBA" id="ARBA00022857"/>
    </source>
</evidence>
<comment type="subcellular location">
    <subcellularLocation>
        <location evidence="1">Membrane</location>
        <topology evidence="1">Multi-pass membrane protein</topology>
    </subcellularLocation>
</comment>